<dbReference type="PROSITE" id="PS51480">
    <property type="entry name" value="DHAL"/>
    <property type="match status" value="1"/>
</dbReference>
<dbReference type="Gene3D" id="1.25.40.340">
    <property type="match status" value="1"/>
</dbReference>
<name>A0A6V6Y0Y7_9FIRM</name>
<dbReference type="SMART" id="SM01120">
    <property type="entry name" value="Dak2"/>
    <property type="match status" value="1"/>
</dbReference>
<dbReference type="Pfam" id="PF21645">
    <property type="entry name" value="FakA-like_M"/>
    <property type="match status" value="1"/>
</dbReference>
<dbReference type="EMBL" id="CAIJCS010000014">
    <property type="protein sequence ID" value="CAC9924859.1"/>
    <property type="molecule type" value="Genomic_DNA"/>
</dbReference>
<sequence length="547" mass="59694">MQFITTEDFIEALYSASNYLEQNKTMVNDLNVFPVPDGDTGTNMSMTIKSAVKQVKGTSATAIDEVASEMSRGALMGARGNSGVILSQLFRGFAEGLKGKDRIDIPSLAYAMKKASEMTYLAVMKPTEGTILTVGRESAEFAMKNAKKYKDMLEFIEAVIVRANESLNNTPNLLPVLKEAGVVDAGGQGLVTILEGAFMALKGDSVAAVDEGEVVTSKDKTVRSEISTDDIKFGYCTEFIVTTESDHVEDLKAKLVERGDSLLVVGDDKMIKVHVHTNDPGLALQSGLEFGFLKDIKIDNMRIQHSERLFSADQVKEKQNLEKQKDEDLKPYGFVSICAGEGIESIFKDVGVDYLVTGGQTMNPSTEDILAGINKVNAEHIFVLPNNSNIFLAAEAAAEIADKDVTVLKTRSIPEGITACIHFMPDLSVEENTEAMMAAVEDLKTAQVTYAVRDTEMDGIDIKKGDFIGLSEKKIVSKGPSIEETTIDVLKYMIDDDSSFISLYAGSDVDDESITSLEAALDEAYPDLDYDVMRGDQPIYYYLISVE</sequence>
<accession>A0A6V6Y0Y7</accession>
<dbReference type="Pfam" id="PF13684">
    <property type="entry name" value="FakA-like_C"/>
    <property type="match status" value="1"/>
</dbReference>
<dbReference type="GO" id="GO:0006071">
    <property type="term" value="P:glycerol metabolic process"/>
    <property type="evidence" value="ECO:0007669"/>
    <property type="project" value="InterPro"/>
</dbReference>
<reference evidence="2 3" key="1">
    <citation type="submission" date="2020-06" db="EMBL/GenBank/DDBJ databases">
        <authorList>
            <person name="Criscuolo A."/>
        </authorList>
    </citation>
    <scope>NUCLEOTIDE SEQUENCE [LARGE SCALE GENOMIC DNA]</scope>
    <source>
        <strain evidence="2">1804121828</strain>
    </source>
</reference>
<dbReference type="AlphaFoldDB" id="A0A6V6Y0Y7"/>
<comment type="caution">
    <text evidence="2">The sequence shown here is derived from an EMBL/GenBank/DDBJ whole genome shotgun (WGS) entry which is preliminary data.</text>
</comment>
<dbReference type="PANTHER" id="PTHR33434:SF4">
    <property type="entry name" value="PHOSPHATASE PROTEIN"/>
    <property type="match status" value="1"/>
</dbReference>
<dbReference type="InterPro" id="IPR048394">
    <property type="entry name" value="FakA-like_M"/>
</dbReference>
<proteinExistence type="predicted"/>
<dbReference type="InterPro" id="IPR019986">
    <property type="entry name" value="YloV-like"/>
</dbReference>
<dbReference type="SUPFAM" id="SSF101473">
    <property type="entry name" value="DhaL-like"/>
    <property type="match status" value="1"/>
</dbReference>
<dbReference type="NCBIfam" id="TIGR03599">
    <property type="entry name" value="YloV"/>
    <property type="match status" value="1"/>
</dbReference>
<feature type="domain" description="DhaL" evidence="1">
    <location>
        <begin position="7"/>
        <end position="199"/>
    </location>
</feature>
<protein>
    <submittedName>
        <fullName evidence="2">DAK2 domain fusion protein YloV</fullName>
    </submittedName>
</protein>
<dbReference type="InterPro" id="IPR050270">
    <property type="entry name" value="DegV_domain_contain"/>
</dbReference>
<dbReference type="InterPro" id="IPR036117">
    <property type="entry name" value="DhaL_dom_sf"/>
</dbReference>
<evidence type="ECO:0000313" key="3">
    <source>
        <dbReference type="Proteomes" id="UP000586454"/>
    </source>
</evidence>
<dbReference type="PANTHER" id="PTHR33434">
    <property type="entry name" value="DEGV DOMAIN-CONTAINING PROTEIN DR_1986-RELATED"/>
    <property type="match status" value="1"/>
</dbReference>
<keyword evidence="3" id="KW-1185">Reference proteome</keyword>
<gene>
    <name evidence="2" type="ORF">PEPNEM18_00428</name>
</gene>
<dbReference type="InterPro" id="IPR033470">
    <property type="entry name" value="FakA-like_C"/>
</dbReference>
<dbReference type="SMART" id="SM01121">
    <property type="entry name" value="Dak1_2"/>
    <property type="match status" value="1"/>
</dbReference>
<evidence type="ECO:0000313" key="2">
    <source>
        <dbReference type="EMBL" id="CAC9924859.1"/>
    </source>
</evidence>
<organism evidence="2 3">
    <name type="scientific">Aedoeadaptatus nemausensis</name>
    <dbReference type="NCBI Taxonomy" id="2582829"/>
    <lineage>
        <taxon>Bacteria</taxon>
        <taxon>Bacillati</taxon>
        <taxon>Bacillota</taxon>
        <taxon>Tissierellia</taxon>
        <taxon>Tissierellales</taxon>
        <taxon>Peptoniphilaceae</taxon>
        <taxon>Aedoeadaptatus</taxon>
    </lineage>
</organism>
<dbReference type="RefSeq" id="WP_180498767.1">
    <property type="nucleotide sequence ID" value="NZ_CAIJCS010000014.1"/>
</dbReference>
<evidence type="ECO:0000259" key="1">
    <source>
        <dbReference type="PROSITE" id="PS51480"/>
    </source>
</evidence>
<dbReference type="Proteomes" id="UP000586454">
    <property type="component" value="Unassembled WGS sequence"/>
</dbReference>
<dbReference type="Pfam" id="PF02734">
    <property type="entry name" value="Dak2"/>
    <property type="match status" value="1"/>
</dbReference>
<dbReference type="InterPro" id="IPR004007">
    <property type="entry name" value="DhaL_dom"/>
</dbReference>
<dbReference type="GO" id="GO:0004371">
    <property type="term" value="F:glycerone kinase activity"/>
    <property type="evidence" value="ECO:0007669"/>
    <property type="project" value="InterPro"/>
</dbReference>